<dbReference type="SUPFAM" id="SSF74982">
    <property type="entry name" value="Small protein B (SmpB)"/>
    <property type="match status" value="1"/>
</dbReference>
<evidence type="ECO:0000256" key="2">
    <source>
        <dbReference type="ARBA" id="ARBA00022884"/>
    </source>
</evidence>
<accession>A0AAU7QS11</accession>
<organism evidence="3">
    <name type="scientific">Candidatus Shikimatogenerans sp. Tder</name>
    <dbReference type="NCBI Taxonomy" id="3158566"/>
    <lineage>
        <taxon>Bacteria</taxon>
        <taxon>Pseudomonadati</taxon>
        <taxon>Bacteroidota</taxon>
        <taxon>Flavobacteriia</taxon>
        <taxon>Flavobacteriales</taxon>
        <taxon>Candidatus Shikimatogenerans</taxon>
    </lineage>
</organism>
<proteinExistence type="predicted"/>
<dbReference type="Pfam" id="PF01668">
    <property type="entry name" value="SmpB"/>
    <property type="match status" value="1"/>
</dbReference>
<keyword evidence="1" id="KW-0963">Cytoplasm</keyword>
<dbReference type="InterPro" id="IPR000037">
    <property type="entry name" value="SsrA-bd_prot"/>
</dbReference>
<evidence type="ECO:0000256" key="1">
    <source>
        <dbReference type="ARBA" id="ARBA00022490"/>
    </source>
</evidence>
<name>A0AAU7QS11_9FLAO</name>
<dbReference type="PANTHER" id="PTHR30308:SF2">
    <property type="entry name" value="SSRA-BINDING PROTEIN"/>
    <property type="match status" value="1"/>
</dbReference>
<dbReference type="GO" id="GO:0005829">
    <property type="term" value="C:cytosol"/>
    <property type="evidence" value="ECO:0007669"/>
    <property type="project" value="TreeGrafter"/>
</dbReference>
<dbReference type="PANTHER" id="PTHR30308">
    <property type="entry name" value="TMRNA-BINDING COMPONENT OF TRANS-TRANSLATION TAGGING COMPLEX"/>
    <property type="match status" value="1"/>
</dbReference>
<dbReference type="AlphaFoldDB" id="A0AAU7QS11"/>
<evidence type="ECO:0000313" key="3">
    <source>
        <dbReference type="EMBL" id="XBT18487.1"/>
    </source>
</evidence>
<dbReference type="GO" id="GO:0003723">
    <property type="term" value="F:RNA binding"/>
    <property type="evidence" value="ECO:0007669"/>
    <property type="project" value="UniProtKB-KW"/>
</dbReference>
<dbReference type="InterPro" id="IPR023620">
    <property type="entry name" value="SmpB"/>
</dbReference>
<keyword evidence="2" id="KW-0694">RNA-binding</keyword>
<dbReference type="GO" id="GO:0070930">
    <property type="term" value="P:trans-translation-dependent protein tagging"/>
    <property type="evidence" value="ECO:0007669"/>
    <property type="project" value="TreeGrafter"/>
</dbReference>
<reference evidence="3" key="1">
    <citation type="submission" date="2024-06" db="EMBL/GenBank/DDBJ databases">
        <title>Diversity, functionality, and evolutionary history of bacterial symbionts in false click beetles (Coleoptera, Throscidae).</title>
        <authorList>
            <person name="Wierz J.C."/>
            <person name="Malm H."/>
            <person name="Kaltenpoth M."/>
            <person name="Engl T."/>
        </authorList>
    </citation>
    <scope>NUCLEOTIDE SEQUENCE</scope>
    <source>
        <strain evidence="3">Tder</strain>
    </source>
</reference>
<gene>
    <name evidence="3" type="ORF">ABNO82_00920</name>
</gene>
<sequence>MKKNIFIFKNKKLKFKYKILNKFIAGLNLFKDEIKFIRSKNININNSYCIIYNNEIFINNFYIIKHNNNIKNKYFKKRNIKLLLNRNEILKISKKIKVNNYSLLPYKIYLKNNNLAKIIICICKIYKKKYNKNKKKNNNYINDFY</sequence>
<dbReference type="Gene3D" id="2.40.280.10">
    <property type="match status" value="1"/>
</dbReference>
<protein>
    <submittedName>
        <fullName evidence="3">SsrA-binding protein</fullName>
    </submittedName>
</protein>
<dbReference type="EMBL" id="CP157895">
    <property type="protein sequence ID" value="XBT18487.1"/>
    <property type="molecule type" value="Genomic_DNA"/>
</dbReference>